<dbReference type="Gene3D" id="1.10.260.40">
    <property type="entry name" value="lambda repressor-like DNA-binding domains"/>
    <property type="match status" value="1"/>
</dbReference>
<dbReference type="AlphaFoldDB" id="A0A1G9P1P8"/>
<evidence type="ECO:0000313" key="2">
    <source>
        <dbReference type="EMBL" id="SDL92600.1"/>
    </source>
</evidence>
<evidence type="ECO:0000259" key="1">
    <source>
        <dbReference type="PROSITE" id="PS50943"/>
    </source>
</evidence>
<dbReference type="STRING" id="144026.SAMN04488568_10374"/>
<dbReference type="SUPFAM" id="SSF47413">
    <property type="entry name" value="lambda repressor-like DNA-binding domains"/>
    <property type="match status" value="1"/>
</dbReference>
<name>A0A1G9P1P8_9PROT</name>
<accession>A0A1G9P1P8</accession>
<gene>
    <name evidence="2" type="ORF">SAMN04488568_10374</name>
</gene>
<organism evidence="2 3">
    <name type="scientific">Maricaulis salignorans</name>
    <dbReference type="NCBI Taxonomy" id="144026"/>
    <lineage>
        <taxon>Bacteria</taxon>
        <taxon>Pseudomonadati</taxon>
        <taxon>Pseudomonadota</taxon>
        <taxon>Alphaproteobacteria</taxon>
        <taxon>Maricaulales</taxon>
        <taxon>Maricaulaceae</taxon>
        <taxon>Maricaulis</taxon>
    </lineage>
</organism>
<dbReference type="GO" id="GO:0003677">
    <property type="term" value="F:DNA binding"/>
    <property type="evidence" value="ECO:0007669"/>
    <property type="project" value="InterPro"/>
</dbReference>
<dbReference type="Pfam" id="PF01381">
    <property type="entry name" value="HTH_3"/>
    <property type="match status" value="1"/>
</dbReference>
<proteinExistence type="predicted"/>
<dbReference type="EMBL" id="FNHG01000003">
    <property type="protein sequence ID" value="SDL92600.1"/>
    <property type="molecule type" value="Genomic_DNA"/>
</dbReference>
<sequence>MKQQTLASLLKISQGYLSRLEAGQIRPRGDTLSRIEDLLGAPEQISLLDQVMLTVRLCPHMACLIEGSRPFTLLASSQGNASPRSPFHECRENQPLLCPDLTSFMEGIRTLTELKHEGALQGAAGHIWHRQASAEPTAMKSIHIPIGTGPNRCMWHTITIPITETEFAQTELEWDGRLTLEGQAGLATRRPDLDEKTAKLRK</sequence>
<dbReference type="CDD" id="cd00093">
    <property type="entry name" value="HTH_XRE"/>
    <property type="match status" value="1"/>
</dbReference>
<reference evidence="2 3" key="1">
    <citation type="submission" date="2016-10" db="EMBL/GenBank/DDBJ databases">
        <authorList>
            <person name="de Groot N.N."/>
        </authorList>
    </citation>
    <scope>NUCLEOTIDE SEQUENCE [LARGE SCALE GENOMIC DNA]</scope>
    <source>
        <strain evidence="2 3">DSM 16077</strain>
    </source>
</reference>
<dbReference type="Proteomes" id="UP000199759">
    <property type="component" value="Unassembled WGS sequence"/>
</dbReference>
<keyword evidence="3" id="KW-1185">Reference proteome</keyword>
<dbReference type="PROSITE" id="PS50943">
    <property type="entry name" value="HTH_CROC1"/>
    <property type="match status" value="1"/>
</dbReference>
<evidence type="ECO:0000313" key="3">
    <source>
        <dbReference type="Proteomes" id="UP000199759"/>
    </source>
</evidence>
<dbReference type="InterPro" id="IPR001387">
    <property type="entry name" value="Cro/C1-type_HTH"/>
</dbReference>
<feature type="domain" description="HTH cro/C1-type" evidence="1">
    <location>
        <begin position="1"/>
        <end position="45"/>
    </location>
</feature>
<protein>
    <submittedName>
        <fullName evidence="2">Helix-turn-helix</fullName>
    </submittedName>
</protein>
<dbReference type="InterPro" id="IPR010982">
    <property type="entry name" value="Lambda_DNA-bd_dom_sf"/>
</dbReference>